<keyword evidence="3" id="KW-1185">Reference proteome</keyword>
<evidence type="ECO:0000313" key="3">
    <source>
        <dbReference type="Proteomes" id="UP001161247"/>
    </source>
</evidence>
<proteinExistence type="predicted"/>
<accession>A0AAV1E8V4</accession>
<dbReference type="AlphaFoldDB" id="A0AAV1E8V4"/>
<reference evidence="2" key="1">
    <citation type="submission" date="2023-03" db="EMBL/GenBank/DDBJ databases">
        <authorList>
            <person name="Julca I."/>
        </authorList>
    </citation>
    <scope>NUCLEOTIDE SEQUENCE</scope>
</reference>
<dbReference type="Proteomes" id="UP001161247">
    <property type="component" value="Chromosome 8"/>
</dbReference>
<organism evidence="2 3">
    <name type="scientific">Oldenlandia corymbosa var. corymbosa</name>
    <dbReference type="NCBI Taxonomy" id="529605"/>
    <lineage>
        <taxon>Eukaryota</taxon>
        <taxon>Viridiplantae</taxon>
        <taxon>Streptophyta</taxon>
        <taxon>Embryophyta</taxon>
        <taxon>Tracheophyta</taxon>
        <taxon>Spermatophyta</taxon>
        <taxon>Magnoliopsida</taxon>
        <taxon>eudicotyledons</taxon>
        <taxon>Gunneridae</taxon>
        <taxon>Pentapetalae</taxon>
        <taxon>asterids</taxon>
        <taxon>lamiids</taxon>
        <taxon>Gentianales</taxon>
        <taxon>Rubiaceae</taxon>
        <taxon>Rubioideae</taxon>
        <taxon>Spermacoceae</taxon>
        <taxon>Hedyotis-Oldenlandia complex</taxon>
        <taxon>Oldenlandia</taxon>
    </lineage>
</organism>
<dbReference type="EMBL" id="OX459125">
    <property type="protein sequence ID" value="CAI9116128.1"/>
    <property type="molecule type" value="Genomic_DNA"/>
</dbReference>
<evidence type="ECO:0000256" key="1">
    <source>
        <dbReference type="SAM" id="MobiDB-lite"/>
    </source>
</evidence>
<feature type="region of interest" description="Disordered" evidence="1">
    <location>
        <begin position="75"/>
        <end position="102"/>
    </location>
</feature>
<protein>
    <submittedName>
        <fullName evidence="2">OLC1v1017200C1</fullName>
    </submittedName>
</protein>
<gene>
    <name evidence="2" type="ORF">OLC1_LOCUS22503</name>
</gene>
<sequence>MRAFAHQQHCRSTFILPSYVTANHQFLAEAGAENFPDGFEFEFWEERDALPAEALPYPVHPLPLSLQQPIEWEFQLTDGPPPVSSSSESSNSPVDDGCVPTNSPVLIDTEAMDISISLSPADDTEPAIDVDSSPLKIGPWLKGPLWFLEAAAARLLTEPDLAHFQGQPPSIQ</sequence>
<feature type="compositionally biased region" description="Low complexity" evidence="1">
    <location>
        <begin position="84"/>
        <end position="93"/>
    </location>
</feature>
<name>A0AAV1E8V4_OLDCO</name>
<evidence type="ECO:0000313" key="2">
    <source>
        <dbReference type="EMBL" id="CAI9116128.1"/>
    </source>
</evidence>